<comment type="similarity">
    <text evidence="2 7">Belongs to the iron/ascorbate-dependent oxidoreductase family.</text>
</comment>
<evidence type="ECO:0000256" key="3">
    <source>
        <dbReference type="ARBA" id="ARBA00022723"/>
    </source>
</evidence>
<keyword evidence="6 7" id="KW-0408">Iron</keyword>
<keyword evidence="4" id="KW-0223">Dioxygenase</keyword>
<evidence type="ECO:0000259" key="8">
    <source>
        <dbReference type="PROSITE" id="PS51471"/>
    </source>
</evidence>
<evidence type="ECO:0000256" key="6">
    <source>
        <dbReference type="ARBA" id="ARBA00023004"/>
    </source>
</evidence>
<organism evidence="9 10">
    <name type="scientific">Kingdonia uniflora</name>
    <dbReference type="NCBI Taxonomy" id="39325"/>
    <lineage>
        <taxon>Eukaryota</taxon>
        <taxon>Viridiplantae</taxon>
        <taxon>Streptophyta</taxon>
        <taxon>Embryophyta</taxon>
        <taxon>Tracheophyta</taxon>
        <taxon>Spermatophyta</taxon>
        <taxon>Magnoliopsida</taxon>
        <taxon>Ranunculales</taxon>
        <taxon>Circaeasteraceae</taxon>
        <taxon>Kingdonia</taxon>
    </lineage>
</organism>
<keyword evidence="5 7" id="KW-0560">Oxidoreductase</keyword>
<dbReference type="InterPro" id="IPR050295">
    <property type="entry name" value="Plant_2OG-oxidoreductases"/>
</dbReference>
<accession>A0A7J7L0V2</accession>
<dbReference type="EMBL" id="JACGCM010002755">
    <property type="protein sequence ID" value="KAF6136241.1"/>
    <property type="molecule type" value="Genomic_DNA"/>
</dbReference>
<dbReference type="Gene3D" id="2.60.120.330">
    <property type="entry name" value="B-lactam Antibiotic, Isopenicillin N Synthase, Chain"/>
    <property type="match status" value="1"/>
</dbReference>
<dbReference type="InterPro" id="IPR027443">
    <property type="entry name" value="IPNS-like_sf"/>
</dbReference>
<evidence type="ECO:0000313" key="9">
    <source>
        <dbReference type="EMBL" id="KAF6136241.1"/>
    </source>
</evidence>
<dbReference type="InterPro" id="IPR026992">
    <property type="entry name" value="DIOX_N"/>
</dbReference>
<reference evidence="9 10" key="1">
    <citation type="journal article" date="2020" name="IScience">
        <title>Genome Sequencing of the Endangered Kingdonia uniflora (Circaeasteraceae, Ranunculales) Reveals Potential Mechanisms of Evolutionary Specialization.</title>
        <authorList>
            <person name="Sun Y."/>
            <person name="Deng T."/>
            <person name="Zhang A."/>
            <person name="Moore M.J."/>
            <person name="Landis J.B."/>
            <person name="Lin N."/>
            <person name="Zhang H."/>
            <person name="Zhang X."/>
            <person name="Huang J."/>
            <person name="Zhang X."/>
            <person name="Sun H."/>
            <person name="Wang H."/>
        </authorList>
    </citation>
    <scope>NUCLEOTIDE SEQUENCE [LARGE SCALE GENOMIC DNA]</scope>
    <source>
        <strain evidence="9">TB1705</strain>
        <tissue evidence="9">Leaf</tissue>
    </source>
</reference>
<proteinExistence type="inferred from homology"/>
<dbReference type="InterPro" id="IPR044861">
    <property type="entry name" value="IPNS-like_FE2OG_OXY"/>
</dbReference>
<name>A0A7J7L0V2_9MAGN</name>
<dbReference type="OrthoDB" id="288590at2759"/>
<keyword evidence="10" id="KW-1185">Reference proteome</keyword>
<dbReference type="SUPFAM" id="SSF51197">
    <property type="entry name" value="Clavaminate synthase-like"/>
    <property type="match status" value="1"/>
</dbReference>
<dbReference type="InterPro" id="IPR005123">
    <property type="entry name" value="Oxoglu/Fe-dep_dioxygenase_dom"/>
</dbReference>
<evidence type="ECO:0000256" key="4">
    <source>
        <dbReference type="ARBA" id="ARBA00022964"/>
    </source>
</evidence>
<evidence type="ECO:0000313" key="10">
    <source>
        <dbReference type="Proteomes" id="UP000541444"/>
    </source>
</evidence>
<gene>
    <name evidence="9" type="ORF">GIB67_001650</name>
</gene>
<dbReference type="Pfam" id="PF14226">
    <property type="entry name" value="DIOX_N"/>
    <property type="match status" value="1"/>
</dbReference>
<evidence type="ECO:0000256" key="5">
    <source>
        <dbReference type="ARBA" id="ARBA00023002"/>
    </source>
</evidence>
<dbReference type="Proteomes" id="UP000541444">
    <property type="component" value="Unassembled WGS sequence"/>
</dbReference>
<dbReference type="GO" id="GO:0046872">
    <property type="term" value="F:metal ion binding"/>
    <property type="evidence" value="ECO:0007669"/>
    <property type="project" value="UniProtKB-KW"/>
</dbReference>
<dbReference type="GO" id="GO:0051213">
    <property type="term" value="F:dioxygenase activity"/>
    <property type="evidence" value="ECO:0007669"/>
    <property type="project" value="UniProtKB-KW"/>
</dbReference>
<evidence type="ECO:0000256" key="1">
    <source>
        <dbReference type="ARBA" id="ARBA00001961"/>
    </source>
</evidence>
<dbReference type="AlphaFoldDB" id="A0A7J7L0V2"/>
<protein>
    <recommendedName>
        <fullName evidence="8">Fe2OG dioxygenase domain-containing protein</fullName>
    </recommendedName>
</protein>
<evidence type="ECO:0000256" key="2">
    <source>
        <dbReference type="ARBA" id="ARBA00008056"/>
    </source>
</evidence>
<comment type="caution">
    <text evidence="9">The sequence shown here is derived from an EMBL/GenBank/DDBJ whole genome shotgun (WGS) entry which is preliminary data.</text>
</comment>
<dbReference type="PANTHER" id="PTHR47991">
    <property type="entry name" value="OXOGLUTARATE/IRON-DEPENDENT DIOXYGENASE"/>
    <property type="match status" value="1"/>
</dbReference>
<sequence length="359" mass="40765">MAPAMSELGDIMDFVVRKGNGVKGLSETGLETVPKQYVQPMEERLDMNNVVNQDSIPVIDMSKYLEDPKVAESICLAAEKWGFFQVINHGVPIEFLDKVEEATRQFFRLPAEAKLKYTKENSPTCNVRYGTSFIPQAETCLEWKDYLSLLYVSEEEASSFWPRECRKQAIEFMKLTEPVINRLIEALMKGLKVKEIDERKESLLMGSKRINLNYYPMCPNPELTVGVGRHSDVSTLTVLLQDDIGGLCVRLLDEENSWAHVPPISGSLVINIGDALQIMSNGRYKSVEHRVIANEKRSRVSVPIFVNPGASNMIGPFAEVLKNGEKAVYKQVWYKEYVKHFFRKAHDGKKTIEYAMVSK</sequence>
<keyword evidence="3 7" id="KW-0479">Metal-binding</keyword>
<feature type="domain" description="Fe2OG dioxygenase" evidence="8">
    <location>
        <begin position="199"/>
        <end position="308"/>
    </location>
</feature>
<dbReference type="FunFam" id="2.60.120.330:FF:000023">
    <property type="entry name" value="Feruloyl CoA ortho-hydroxylase 1"/>
    <property type="match status" value="1"/>
</dbReference>
<dbReference type="Pfam" id="PF03171">
    <property type="entry name" value="2OG-FeII_Oxy"/>
    <property type="match status" value="1"/>
</dbReference>
<dbReference type="GO" id="GO:0009805">
    <property type="term" value="P:coumarin biosynthetic process"/>
    <property type="evidence" value="ECO:0007669"/>
    <property type="project" value="UniProtKB-ARBA"/>
</dbReference>
<comment type="cofactor">
    <cofactor evidence="1">
        <name>L-ascorbate</name>
        <dbReference type="ChEBI" id="CHEBI:38290"/>
    </cofactor>
</comment>
<evidence type="ECO:0000256" key="7">
    <source>
        <dbReference type="RuleBase" id="RU003682"/>
    </source>
</evidence>
<dbReference type="PROSITE" id="PS51471">
    <property type="entry name" value="FE2OG_OXY"/>
    <property type="match status" value="1"/>
</dbReference>